<feature type="domain" description="E2F/DP family winged-helix DNA-binding" evidence="8">
    <location>
        <begin position="58"/>
        <end position="136"/>
    </location>
</feature>
<evidence type="ECO:0000256" key="1">
    <source>
        <dbReference type="ARBA" id="ARBA00004474"/>
    </source>
</evidence>
<dbReference type="GO" id="GO:0000981">
    <property type="term" value="F:DNA-binding transcription factor activity, RNA polymerase II-specific"/>
    <property type="evidence" value="ECO:0007669"/>
    <property type="project" value="TreeGrafter"/>
</dbReference>
<gene>
    <name evidence="9" type="primary">PyDEL1</name>
</gene>
<dbReference type="EMBL" id="AB480826">
    <property type="protein sequence ID" value="BAH22558.1"/>
    <property type="molecule type" value="mRNA"/>
</dbReference>
<dbReference type="InterPro" id="IPR036388">
    <property type="entry name" value="WH-like_DNA-bd_sf"/>
</dbReference>
<feature type="compositionally biased region" description="Gly residues" evidence="7">
    <location>
        <begin position="249"/>
        <end position="260"/>
    </location>
</feature>
<reference evidence="9" key="1">
    <citation type="journal article" date="2010" name="Mar. Biotechnol.">
        <title>Visualization of nuclear localization of transcription factors with cyan and green fluorescent proteins in the red alga Porphyra yezoensis.</title>
        <authorList>
            <person name="Uji T."/>
            <person name="Takahashi M."/>
            <person name="Saga N."/>
            <person name="Mikami K."/>
        </authorList>
    </citation>
    <scope>NUCLEOTIDE SEQUENCE</scope>
</reference>
<dbReference type="PANTHER" id="PTHR12081:SF7">
    <property type="entry name" value="TRANSCRIPTION FACTOR EFL-3"/>
    <property type="match status" value="1"/>
</dbReference>
<evidence type="ECO:0000259" key="8">
    <source>
        <dbReference type="SMART" id="SM01372"/>
    </source>
</evidence>
<evidence type="ECO:0000256" key="7">
    <source>
        <dbReference type="SAM" id="MobiDB-lite"/>
    </source>
</evidence>
<comment type="similarity">
    <text evidence="2 6">Belongs to the E2F/DP family.</text>
</comment>
<evidence type="ECO:0000313" key="9">
    <source>
        <dbReference type="EMBL" id="BAH22558.1"/>
    </source>
</evidence>
<sequence>MASASGSDNGSAGGLRPWPGPGAAGLDADAGGAGGDAAASVAAALQSRRRAAGETYSRKEKSLGLLCENFVNLYGQTGSDGAGAAADADGQPSDICLDAAALRLHVPRRRIYDIVNVLEALGVVVRKAKNRYTWTGTAHLATTLAALATAAARGDADDDGELMDGAGDGGGSSDDGEGGASQTPAAPGTAAAALAAVVTVYRLRKSVDTRKEKSLGVLSQRFVQLFLLGGTEMPPGDVGTTSSAAAGAPGSGPSGGGGVGDSSVGDTAGIVAPGAPGNRSSTGLADGGSGGVANGADGPGGSIVSLEAAAARLLGPSVGATPAAVAAKMKTKVRRLYDIANILASLNIIKKVHTASRKPAFRWLGPATPQAPATAGRSTAGAALTVPGANGKPPLRHRRPRPLLRLLPAPGDRTPTCRRLGRSGRGSGFGCRPTCQCRADPPRLLAQQVRPSRPGTHT</sequence>
<keyword evidence="5 6" id="KW-0804">Transcription</keyword>
<name>B9A9Y8_PYRYE</name>
<proteinExistence type="evidence at transcript level"/>
<organism evidence="9">
    <name type="scientific">Pyropia yezoensis</name>
    <name type="common">Susabi-nori</name>
    <name type="synonym">Porphyra yezoensis</name>
    <dbReference type="NCBI Taxonomy" id="2788"/>
    <lineage>
        <taxon>Eukaryota</taxon>
        <taxon>Rhodophyta</taxon>
        <taxon>Bangiophyceae</taxon>
        <taxon>Bangiales</taxon>
        <taxon>Bangiaceae</taxon>
        <taxon>Pyropia</taxon>
    </lineage>
</organism>
<dbReference type="Gene3D" id="1.10.10.10">
    <property type="entry name" value="Winged helix-like DNA-binding domain superfamily/Winged helix DNA-binding domain"/>
    <property type="match status" value="2"/>
</dbReference>
<feature type="domain" description="E2F/DP family winged-helix DNA-binding" evidence="8">
    <location>
        <begin position="210"/>
        <end position="365"/>
    </location>
</feature>
<dbReference type="GO" id="GO:0009536">
    <property type="term" value="C:plastid"/>
    <property type="evidence" value="ECO:0007669"/>
    <property type="project" value="UniProtKB-SubCell"/>
</dbReference>
<dbReference type="GO" id="GO:0000978">
    <property type="term" value="F:RNA polymerase II cis-regulatory region sequence-specific DNA binding"/>
    <property type="evidence" value="ECO:0007669"/>
    <property type="project" value="InterPro"/>
</dbReference>
<feature type="region of interest" description="Disordered" evidence="7">
    <location>
        <begin position="1"/>
        <end position="29"/>
    </location>
</feature>
<protein>
    <submittedName>
        <fullName evidence="9">DP-E2F-like 1</fullName>
    </submittedName>
</protein>
<dbReference type="PANTHER" id="PTHR12081">
    <property type="entry name" value="TRANSCRIPTION FACTOR E2F"/>
    <property type="match status" value="1"/>
</dbReference>
<dbReference type="GO" id="GO:0090575">
    <property type="term" value="C:RNA polymerase II transcription regulator complex"/>
    <property type="evidence" value="ECO:0007669"/>
    <property type="project" value="TreeGrafter"/>
</dbReference>
<keyword evidence="6" id="KW-0539">Nucleus</keyword>
<comment type="subcellular location">
    <subcellularLocation>
        <location evidence="6">Nucleus</location>
    </subcellularLocation>
    <subcellularLocation>
        <location evidence="1">Plastid</location>
    </subcellularLocation>
</comment>
<dbReference type="InterPro" id="IPR036390">
    <property type="entry name" value="WH_DNA-bd_sf"/>
</dbReference>
<dbReference type="InterPro" id="IPR003316">
    <property type="entry name" value="E2F_WHTH_DNA-bd_dom"/>
</dbReference>
<dbReference type="SUPFAM" id="SSF46785">
    <property type="entry name" value="Winged helix' DNA-binding domain"/>
    <property type="match status" value="2"/>
</dbReference>
<keyword evidence="3 6" id="KW-0805">Transcription regulation</keyword>
<dbReference type="Pfam" id="PF02319">
    <property type="entry name" value="WHD_E2F_TDP"/>
    <property type="match status" value="2"/>
</dbReference>
<evidence type="ECO:0000256" key="4">
    <source>
        <dbReference type="ARBA" id="ARBA00023125"/>
    </source>
</evidence>
<feature type="region of interest" description="Disordered" evidence="7">
    <location>
        <begin position="369"/>
        <end position="433"/>
    </location>
</feature>
<feature type="region of interest" description="Disordered" evidence="7">
    <location>
        <begin position="234"/>
        <end position="293"/>
    </location>
</feature>
<dbReference type="InterPro" id="IPR015633">
    <property type="entry name" value="E2F"/>
</dbReference>
<feature type="region of interest" description="Disordered" evidence="7">
    <location>
        <begin position="156"/>
        <end position="187"/>
    </location>
</feature>
<dbReference type="AlphaFoldDB" id="B9A9Y8"/>
<evidence type="ECO:0000256" key="6">
    <source>
        <dbReference type="RuleBase" id="RU003796"/>
    </source>
</evidence>
<feature type="compositionally biased region" description="Low complexity" evidence="7">
    <location>
        <begin position="1"/>
        <end position="10"/>
    </location>
</feature>
<dbReference type="SMART" id="SM01372">
    <property type="entry name" value="E2F_TDP"/>
    <property type="match status" value="2"/>
</dbReference>
<evidence type="ECO:0000256" key="3">
    <source>
        <dbReference type="ARBA" id="ARBA00023015"/>
    </source>
</evidence>
<feature type="compositionally biased region" description="Low complexity" evidence="7">
    <location>
        <begin position="236"/>
        <end position="248"/>
    </location>
</feature>
<evidence type="ECO:0000256" key="5">
    <source>
        <dbReference type="ARBA" id="ARBA00023163"/>
    </source>
</evidence>
<evidence type="ECO:0000256" key="2">
    <source>
        <dbReference type="ARBA" id="ARBA00010940"/>
    </source>
</evidence>
<keyword evidence="4 6" id="KW-0238">DNA-binding</keyword>
<accession>B9A9Y8</accession>